<evidence type="ECO:0000259" key="2">
    <source>
        <dbReference type="Pfam" id="PF03732"/>
    </source>
</evidence>
<proteinExistence type="predicted"/>
<accession>A0AAW2IZF4</accession>
<reference evidence="3" key="2">
    <citation type="journal article" date="2024" name="Plant">
        <title>Genomic evolution and insights into agronomic trait innovations of Sesamum species.</title>
        <authorList>
            <person name="Miao H."/>
            <person name="Wang L."/>
            <person name="Qu L."/>
            <person name="Liu H."/>
            <person name="Sun Y."/>
            <person name="Le M."/>
            <person name="Wang Q."/>
            <person name="Wei S."/>
            <person name="Zheng Y."/>
            <person name="Lin W."/>
            <person name="Duan Y."/>
            <person name="Cao H."/>
            <person name="Xiong S."/>
            <person name="Wang X."/>
            <person name="Wei L."/>
            <person name="Li C."/>
            <person name="Ma Q."/>
            <person name="Ju M."/>
            <person name="Zhao R."/>
            <person name="Li G."/>
            <person name="Mu C."/>
            <person name="Tian Q."/>
            <person name="Mei H."/>
            <person name="Zhang T."/>
            <person name="Gao T."/>
            <person name="Zhang H."/>
        </authorList>
    </citation>
    <scope>NUCLEOTIDE SEQUENCE</scope>
    <source>
        <strain evidence="3">G01</strain>
    </source>
</reference>
<dbReference type="InterPro" id="IPR005162">
    <property type="entry name" value="Retrotrans_gag_dom"/>
</dbReference>
<dbReference type="Pfam" id="PF03732">
    <property type="entry name" value="Retrotrans_gag"/>
    <property type="match status" value="1"/>
</dbReference>
<dbReference type="PANTHER" id="PTHR33223:SF10">
    <property type="entry name" value="AMINOTRANSFERASE-LIKE PLANT MOBILE DOMAIN-CONTAINING PROTEIN"/>
    <property type="match status" value="1"/>
</dbReference>
<gene>
    <name evidence="3" type="ORF">Sangu_2469100</name>
</gene>
<evidence type="ECO:0000256" key="1">
    <source>
        <dbReference type="SAM" id="MobiDB-lite"/>
    </source>
</evidence>
<dbReference type="PANTHER" id="PTHR33223">
    <property type="entry name" value="CCHC-TYPE DOMAIN-CONTAINING PROTEIN"/>
    <property type="match status" value="1"/>
</dbReference>
<reference evidence="3" key="1">
    <citation type="submission" date="2020-06" db="EMBL/GenBank/DDBJ databases">
        <authorList>
            <person name="Li T."/>
            <person name="Hu X."/>
            <person name="Zhang T."/>
            <person name="Song X."/>
            <person name="Zhang H."/>
            <person name="Dai N."/>
            <person name="Sheng W."/>
            <person name="Hou X."/>
            <person name="Wei L."/>
        </authorList>
    </citation>
    <scope>NUCLEOTIDE SEQUENCE</scope>
    <source>
        <strain evidence="3">G01</strain>
        <tissue evidence="3">Leaf</tissue>
    </source>
</reference>
<name>A0AAW2IZF4_9LAMI</name>
<feature type="compositionally biased region" description="Basic and acidic residues" evidence="1">
    <location>
        <begin position="176"/>
        <end position="185"/>
    </location>
</feature>
<feature type="domain" description="Retrotransposon gag" evidence="2">
    <location>
        <begin position="47"/>
        <end position="136"/>
    </location>
</feature>
<protein>
    <recommendedName>
        <fullName evidence="2">Retrotransposon gag domain-containing protein</fullName>
    </recommendedName>
</protein>
<sequence length="210" mass="24077">MADELVANCRTLVISKYDGSTDPQEHLSYFENVALLHKYTDGIKCCVFATTFASASQQWFNQLPAGVRGSFQKFRSLFLYQFASSRKLQKMELNLFSIRQTENEPLKEYFQRFNTGALEELSAIQEVKATSFFQGLLDGDLFKSLAKKSVSKFDALLARAAKYINMLDAQTSKKVNRGEKRKEIMEESPSNNQRSDFREKKPLFYKVNAV</sequence>
<dbReference type="AlphaFoldDB" id="A0AAW2IZF4"/>
<evidence type="ECO:0000313" key="3">
    <source>
        <dbReference type="EMBL" id="KAL0286848.1"/>
    </source>
</evidence>
<dbReference type="EMBL" id="JACGWK010001514">
    <property type="protein sequence ID" value="KAL0286848.1"/>
    <property type="molecule type" value="Genomic_DNA"/>
</dbReference>
<comment type="caution">
    <text evidence="3">The sequence shown here is derived from an EMBL/GenBank/DDBJ whole genome shotgun (WGS) entry which is preliminary data.</text>
</comment>
<feature type="region of interest" description="Disordered" evidence="1">
    <location>
        <begin position="174"/>
        <end position="199"/>
    </location>
</feature>
<organism evidence="3">
    <name type="scientific">Sesamum angustifolium</name>
    <dbReference type="NCBI Taxonomy" id="2727405"/>
    <lineage>
        <taxon>Eukaryota</taxon>
        <taxon>Viridiplantae</taxon>
        <taxon>Streptophyta</taxon>
        <taxon>Embryophyta</taxon>
        <taxon>Tracheophyta</taxon>
        <taxon>Spermatophyta</taxon>
        <taxon>Magnoliopsida</taxon>
        <taxon>eudicotyledons</taxon>
        <taxon>Gunneridae</taxon>
        <taxon>Pentapetalae</taxon>
        <taxon>asterids</taxon>
        <taxon>lamiids</taxon>
        <taxon>Lamiales</taxon>
        <taxon>Pedaliaceae</taxon>
        <taxon>Sesamum</taxon>
    </lineage>
</organism>